<sequence>MASASGVSHRVKLPRRRNPASYSGQFVTLNFILPM</sequence>
<accession>H0G547</accession>
<gene>
    <name evidence="1" type="ORF">SM0020_23037</name>
</gene>
<name>H0G547_RHIML</name>
<evidence type="ECO:0000313" key="2">
    <source>
        <dbReference type="Proteomes" id="UP000004038"/>
    </source>
</evidence>
<proteinExistence type="predicted"/>
<evidence type="ECO:0000313" key="1">
    <source>
        <dbReference type="EMBL" id="EHK75560.1"/>
    </source>
</evidence>
<dbReference type="Proteomes" id="UP000004038">
    <property type="component" value="Unassembled WGS sequence"/>
</dbReference>
<dbReference type="EMBL" id="AGVV01000056">
    <property type="protein sequence ID" value="EHK75560.1"/>
    <property type="molecule type" value="Genomic_DNA"/>
</dbReference>
<protein>
    <submittedName>
        <fullName evidence="1">Uncharacterized protein</fullName>
    </submittedName>
</protein>
<organism evidence="1 2">
    <name type="scientific">Sinorhizobium meliloti CCNWSX0020</name>
    <dbReference type="NCBI Taxonomy" id="1107881"/>
    <lineage>
        <taxon>Bacteria</taxon>
        <taxon>Pseudomonadati</taxon>
        <taxon>Pseudomonadota</taxon>
        <taxon>Alphaproteobacteria</taxon>
        <taxon>Hyphomicrobiales</taxon>
        <taxon>Rhizobiaceae</taxon>
        <taxon>Sinorhizobium/Ensifer group</taxon>
        <taxon>Sinorhizobium</taxon>
    </lineage>
</organism>
<dbReference type="AlphaFoldDB" id="H0G547"/>
<reference evidence="1 2" key="1">
    <citation type="journal article" date="2012" name="J. Bacteriol.">
        <title>Draft Genome Sequence of Sinorhizobium meliloti CCNWSX0020, a Nitrogen-Fixing Symbiont with Copper Tolerance Capability Isolated from Lead-Zinc Mine Tailings.</title>
        <authorList>
            <person name="Li Z."/>
            <person name="Ma Z."/>
            <person name="Hao X."/>
            <person name="Wei G."/>
        </authorList>
    </citation>
    <scope>NUCLEOTIDE SEQUENCE [LARGE SCALE GENOMIC DNA]</scope>
    <source>
        <strain evidence="1 2">CCNWSX0020</strain>
    </source>
</reference>